<keyword evidence="3 5" id="KW-1133">Transmembrane helix</keyword>
<gene>
    <name evidence="6" type="ORF">FH972_023251</name>
</gene>
<reference evidence="6 7" key="1">
    <citation type="submission" date="2019-06" db="EMBL/GenBank/DDBJ databases">
        <title>A chromosomal-level reference genome of Carpinus fangiana (Coryloideae, Betulaceae).</title>
        <authorList>
            <person name="Yang X."/>
            <person name="Wang Z."/>
            <person name="Zhang L."/>
            <person name="Hao G."/>
            <person name="Liu J."/>
            <person name="Yang Y."/>
        </authorList>
    </citation>
    <scope>NUCLEOTIDE SEQUENCE [LARGE SCALE GENOMIC DNA]</scope>
    <source>
        <strain evidence="6">Cfa_2016G</strain>
        <tissue evidence="6">Leaf</tissue>
    </source>
</reference>
<dbReference type="SUPFAM" id="SSF144083">
    <property type="entry name" value="Magnesium transport protein CorA, transmembrane region"/>
    <property type="match status" value="1"/>
</dbReference>
<dbReference type="Pfam" id="PF01544">
    <property type="entry name" value="CorA"/>
    <property type="match status" value="1"/>
</dbReference>
<comment type="subcellular location">
    <subcellularLocation>
        <location evidence="1">Cell membrane</location>
        <topology evidence="1">Multi-pass membrane protein</topology>
    </subcellularLocation>
</comment>
<keyword evidence="4 5" id="KW-0472">Membrane</keyword>
<dbReference type="GO" id="GO:0050897">
    <property type="term" value="F:cobalt ion binding"/>
    <property type="evidence" value="ECO:0007669"/>
    <property type="project" value="TreeGrafter"/>
</dbReference>
<dbReference type="AlphaFoldDB" id="A0A5N6KUN4"/>
<organism evidence="6 7">
    <name type="scientific">Carpinus fangiana</name>
    <dbReference type="NCBI Taxonomy" id="176857"/>
    <lineage>
        <taxon>Eukaryota</taxon>
        <taxon>Viridiplantae</taxon>
        <taxon>Streptophyta</taxon>
        <taxon>Embryophyta</taxon>
        <taxon>Tracheophyta</taxon>
        <taxon>Spermatophyta</taxon>
        <taxon>Magnoliopsida</taxon>
        <taxon>eudicotyledons</taxon>
        <taxon>Gunneridae</taxon>
        <taxon>Pentapetalae</taxon>
        <taxon>rosids</taxon>
        <taxon>fabids</taxon>
        <taxon>Fagales</taxon>
        <taxon>Betulaceae</taxon>
        <taxon>Carpinus</taxon>
    </lineage>
</organism>
<keyword evidence="2 5" id="KW-0812">Transmembrane</keyword>
<sequence length="469" mass="52730">MASPIPQAGGATPWKVKRPYADQVENSHGKQYQNLCQFLREGFGSENRSSLPIVYAHDFWIADRNNGVFNIRQFSASAGRGQDQAHRSVWPDFSSAIRDRTDEVDIRIILSTCRSLAGVNEAYMDDMALACDLPPNFLCAHFDRLSRTTARTKDYDILLPSERSFLQLLNVGDCTLTAFIQHTAHGFLVVILSMGSSKSVRQGPFPFIEGFASHLQTMSQPPDQPPADLLYSFVRSMIIQAERIRRTLLRDFEARFRFDSAAKELNIAQRQRDGLRYSRDSLAEYVKLPPAVIGPPSLRLASLVAEYERLIEGLNFVVIDQQAFVQHIVAMKSIEEAVRGIQQADSVRRLTIIAFLFLPLNFATSFFGMNIKQLDTGTVNIGYFFLLAILLGLLSYVLTVSVKPMEASWAAHKRKVAAAAAADWTVYGKRSTLSFWSKWHWNALLGRKNPVPSKTAASEPRLQLTDYTQ</sequence>
<dbReference type="InterPro" id="IPR002523">
    <property type="entry name" value="MgTranspt_CorA/ZnTranspt_ZntB"/>
</dbReference>
<comment type="caution">
    <text evidence="6">The sequence shown here is derived from an EMBL/GenBank/DDBJ whole genome shotgun (WGS) entry which is preliminary data.</text>
</comment>
<dbReference type="PANTHER" id="PTHR46494">
    <property type="entry name" value="CORA FAMILY METAL ION TRANSPORTER (EUROFUNG)"/>
    <property type="match status" value="1"/>
</dbReference>
<dbReference type="GO" id="GO:0000287">
    <property type="term" value="F:magnesium ion binding"/>
    <property type="evidence" value="ECO:0007669"/>
    <property type="project" value="TreeGrafter"/>
</dbReference>
<dbReference type="Proteomes" id="UP000327013">
    <property type="component" value="Unassembled WGS sequence"/>
</dbReference>
<dbReference type="EMBL" id="VIBQ01000013">
    <property type="protein sequence ID" value="KAB8346206.1"/>
    <property type="molecule type" value="Genomic_DNA"/>
</dbReference>
<dbReference type="GO" id="GO:0005886">
    <property type="term" value="C:plasma membrane"/>
    <property type="evidence" value="ECO:0007669"/>
    <property type="project" value="UniProtKB-SubCell"/>
</dbReference>
<protein>
    <submittedName>
        <fullName evidence="6">Uncharacterized protein</fullName>
    </submittedName>
</protein>
<dbReference type="OrthoDB" id="3231000at2759"/>
<evidence type="ECO:0000256" key="5">
    <source>
        <dbReference type="SAM" id="Phobius"/>
    </source>
</evidence>
<accession>A0A5N6KUN4</accession>
<evidence type="ECO:0000256" key="2">
    <source>
        <dbReference type="ARBA" id="ARBA00022692"/>
    </source>
</evidence>
<dbReference type="InterPro" id="IPR045863">
    <property type="entry name" value="CorA_TM1_TM2"/>
</dbReference>
<dbReference type="Gene3D" id="1.20.58.340">
    <property type="entry name" value="Magnesium transport protein CorA, transmembrane region"/>
    <property type="match status" value="1"/>
</dbReference>
<evidence type="ECO:0000256" key="1">
    <source>
        <dbReference type="ARBA" id="ARBA00004651"/>
    </source>
</evidence>
<evidence type="ECO:0000313" key="7">
    <source>
        <dbReference type="Proteomes" id="UP000327013"/>
    </source>
</evidence>
<feature type="transmembrane region" description="Helical" evidence="5">
    <location>
        <begin position="381"/>
        <end position="402"/>
    </location>
</feature>
<proteinExistence type="predicted"/>
<name>A0A5N6KUN4_9ROSI</name>
<evidence type="ECO:0000313" key="6">
    <source>
        <dbReference type="EMBL" id="KAB8346206.1"/>
    </source>
</evidence>
<evidence type="ECO:0000256" key="3">
    <source>
        <dbReference type="ARBA" id="ARBA00022989"/>
    </source>
</evidence>
<feature type="transmembrane region" description="Helical" evidence="5">
    <location>
        <begin position="350"/>
        <end position="369"/>
    </location>
</feature>
<dbReference type="GO" id="GO:0015095">
    <property type="term" value="F:magnesium ion transmembrane transporter activity"/>
    <property type="evidence" value="ECO:0007669"/>
    <property type="project" value="TreeGrafter"/>
</dbReference>
<keyword evidence="7" id="KW-1185">Reference proteome</keyword>
<dbReference type="GO" id="GO:0015087">
    <property type="term" value="F:cobalt ion transmembrane transporter activity"/>
    <property type="evidence" value="ECO:0007669"/>
    <property type="project" value="TreeGrafter"/>
</dbReference>
<dbReference type="PANTHER" id="PTHR46494:SF1">
    <property type="entry name" value="CORA FAMILY METAL ION TRANSPORTER (EUROFUNG)"/>
    <property type="match status" value="1"/>
</dbReference>
<evidence type="ECO:0000256" key="4">
    <source>
        <dbReference type="ARBA" id="ARBA00023136"/>
    </source>
</evidence>